<keyword evidence="3" id="KW-1185">Reference proteome</keyword>
<proteinExistence type="predicted"/>
<accession>A0AAN9I171</accession>
<sequence length="131" mass="14895">MLEVGVCDRWGQDNTNHMQDNRINCPNLSFDHNKAQLHRSGLHPFRGTSGPSHHTTRPPKIIKDVPSPSSQSIETCIDAEEAYQKGLRDKERPLLEDEDEAFQDMELEFVPETQENGPRKPGLLFSNKCVL</sequence>
<gene>
    <name evidence="2" type="ORF">RIF29_25556</name>
</gene>
<reference evidence="2 3" key="1">
    <citation type="submission" date="2024-01" db="EMBL/GenBank/DDBJ databases">
        <title>The genomes of 5 underutilized Papilionoideae crops provide insights into root nodulation and disease resistanc.</title>
        <authorList>
            <person name="Yuan L."/>
        </authorList>
    </citation>
    <scope>NUCLEOTIDE SEQUENCE [LARGE SCALE GENOMIC DNA]</scope>
    <source>
        <strain evidence="2">ZHUSHIDOU_FW_LH</strain>
        <tissue evidence="2">Leaf</tissue>
    </source>
</reference>
<protein>
    <submittedName>
        <fullName evidence="2">Uncharacterized protein</fullName>
    </submittedName>
</protein>
<comment type="caution">
    <text evidence="2">The sequence shown here is derived from an EMBL/GenBank/DDBJ whole genome shotgun (WGS) entry which is preliminary data.</text>
</comment>
<evidence type="ECO:0000256" key="1">
    <source>
        <dbReference type="SAM" id="MobiDB-lite"/>
    </source>
</evidence>
<evidence type="ECO:0000313" key="2">
    <source>
        <dbReference type="EMBL" id="KAK7259930.1"/>
    </source>
</evidence>
<dbReference type="AlphaFoldDB" id="A0AAN9I171"/>
<dbReference type="Proteomes" id="UP001372338">
    <property type="component" value="Unassembled WGS sequence"/>
</dbReference>
<name>A0AAN9I171_CROPI</name>
<organism evidence="2 3">
    <name type="scientific">Crotalaria pallida</name>
    <name type="common">Smooth rattlebox</name>
    <name type="synonym">Crotalaria striata</name>
    <dbReference type="NCBI Taxonomy" id="3830"/>
    <lineage>
        <taxon>Eukaryota</taxon>
        <taxon>Viridiplantae</taxon>
        <taxon>Streptophyta</taxon>
        <taxon>Embryophyta</taxon>
        <taxon>Tracheophyta</taxon>
        <taxon>Spermatophyta</taxon>
        <taxon>Magnoliopsida</taxon>
        <taxon>eudicotyledons</taxon>
        <taxon>Gunneridae</taxon>
        <taxon>Pentapetalae</taxon>
        <taxon>rosids</taxon>
        <taxon>fabids</taxon>
        <taxon>Fabales</taxon>
        <taxon>Fabaceae</taxon>
        <taxon>Papilionoideae</taxon>
        <taxon>50 kb inversion clade</taxon>
        <taxon>genistoids sensu lato</taxon>
        <taxon>core genistoids</taxon>
        <taxon>Crotalarieae</taxon>
        <taxon>Crotalaria</taxon>
    </lineage>
</organism>
<feature type="region of interest" description="Disordered" evidence="1">
    <location>
        <begin position="40"/>
        <end position="70"/>
    </location>
</feature>
<evidence type="ECO:0000313" key="3">
    <source>
        <dbReference type="Proteomes" id="UP001372338"/>
    </source>
</evidence>
<dbReference type="EMBL" id="JAYWIO010000005">
    <property type="protein sequence ID" value="KAK7259930.1"/>
    <property type="molecule type" value="Genomic_DNA"/>
</dbReference>